<organism evidence="1 2">
    <name type="scientific">Phytophthora infestans</name>
    <name type="common">Potato late blight agent</name>
    <name type="synonym">Botrytis infestans</name>
    <dbReference type="NCBI Taxonomy" id="4787"/>
    <lineage>
        <taxon>Eukaryota</taxon>
        <taxon>Sar</taxon>
        <taxon>Stramenopiles</taxon>
        <taxon>Oomycota</taxon>
        <taxon>Peronosporomycetes</taxon>
        <taxon>Peronosporales</taxon>
        <taxon>Peronosporaceae</taxon>
        <taxon>Phytophthora</taxon>
    </lineage>
</organism>
<proteinExistence type="predicted"/>
<evidence type="ECO:0000313" key="1">
    <source>
        <dbReference type="EMBL" id="KAF4130638.1"/>
    </source>
</evidence>
<dbReference type="Proteomes" id="UP000704712">
    <property type="component" value="Unassembled WGS sequence"/>
</dbReference>
<accession>A0A8S9TXJ6</accession>
<protein>
    <submittedName>
        <fullName evidence="1">Uncharacterized protein</fullName>
    </submittedName>
</protein>
<comment type="caution">
    <text evidence="1">The sequence shown here is derived from an EMBL/GenBank/DDBJ whole genome shotgun (WGS) entry which is preliminary data.</text>
</comment>
<dbReference type="EMBL" id="JAACNO010002815">
    <property type="protein sequence ID" value="KAF4130638.1"/>
    <property type="molecule type" value="Genomic_DNA"/>
</dbReference>
<evidence type="ECO:0000313" key="2">
    <source>
        <dbReference type="Proteomes" id="UP000704712"/>
    </source>
</evidence>
<gene>
    <name evidence="1" type="ORF">GN958_ATG20220</name>
</gene>
<feature type="non-terminal residue" evidence="1">
    <location>
        <position position="121"/>
    </location>
</feature>
<name>A0A8S9TXJ6_PHYIN</name>
<feature type="non-terminal residue" evidence="1">
    <location>
        <position position="1"/>
    </location>
</feature>
<sequence length="121" mass="14279">ASGNSEIQHMLYDGWTHDYYTGDCARLMHLGICMILELMSGGWVVSKLQHFYQLTGRLIPLARGWRKLVASLRQTAKWGVLALQGRMKYEHRGERKRICYSIMLLFNLRTRRNQILYRFTL</sequence>
<dbReference type="AlphaFoldDB" id="A0A8S9TXJ6"/>
<reference evidence="1" key="1">
    <citation type="submission" date="2020-03" db="EMBL/GenBank/DDBJ databases">
        <title>Hybrid Assembly of Korean Phytophthora infestans isolates.</title>
        <authorList>
            <person name="Prokchorchik M."/>
            <person name="Lee Y."/>
            <person name="Seo J."/>
            <person name="Cho J.-H."/>
            <person name="Park Y.-E."/>
            <person name="Jang D.-C."/>
            <person name="Im J.-S."/>
            <person name="Choi J.-G."/>
            <person name="Park H.-J."/>
            <person name="Lee G.-B."/>
            <person name="Lee Y.-G."/>
            <person name="Hong S.-Y."/>
            <person name="Cho K."/>
            <person name="Sohn K.H."/>
        </authorList>
    </citation>
    <scope>NUCLEOTIDE SEQUENCE</scope>
    <source>
        <strain evidence="1">KR_2_A2</strain>
    </source>
</reference>